<dbReference type="SMART" id="SM01119">
    <property type="entry name" value="D-ser_dehydrat"/>
    <property type="match status" value="1"/>
</dbReference>
<evidence type="ECO:0000256" key="7">
    <source>
        <dbReference type="ARBA" id="ARBA00023239"/>
    </source>
</evidence>
<evidence type="ECO:0000256" key="11">
    <source>
        <dbReference type="ARBA" id="ARBA00075219"/>
    </source>
</evidence>
<dbReference type="Gene3D" id="3.20.20.10">
    <property type="entry name" value="Alanine racemase"/>
    <property type="match status" value="1"/>
</dbReference>
<dbReference type="Pfam" id="PF14031">
    <property type="entry name" value="D-ser_dehydrat"/>
    <property type="match status" value="1"/>
</dbReference>
<evidence type="ECO:0000256" key="5">
    <source>
        <dbReference type="ARBA" id="ARBA00022833"/>
    </source>
</evidence>
<keyword evidence="14" id="KW-1185">Reference proteome</keyword>
<evidence type="ECO:0000256" key="8">
    <source>
        <dbReference type="ARBA" id="ARBA00051198"/>
    </source>
</evidence>
<organism evidence="13 14">
    <name type="scientific">Dreissena polymorpha</name>
    <name type="common">Zebra mussel</name>
    <name type="synonym">Mytilus polymorpha</name>
    <dbReference type="NCBI Taxonomy" id="45954"/>
    <lineage>
        <taxon>Eukaryota</taxon>
        <taxon>Metazoa</taxon>
        <taxon>Spiralia</taxon>
        <taxon>Lophotrochozoa</taxon>
        <taxon>Mollusca</taxon>
        <taxon>Bivalvia</taxon>
        <taxon>Autobranchia</taxon>
        <taxon>Heteroconchia</taxon>
        <taxon>Euheterodonta</taxon>
        <taxon>Imparidentia</taxon>
        <taxon>Neoheterodontei</taxon>
        <taxon>Myida</taxon>
        <taxon>Dreissenoidea</taxon>
        <taxon>Dreissenidae</taxon>
        <taxon>Dreissena</taxon>
    </lineage>
</organism>
<feature type="domain" description="D-serine dehydratase-like" evidence="12">
    <location>
        <begin position="261"/>
        <end position="363"/>
    </location>
</feature>
<evidence type="ECO:0000256" key="4">
    <source>
        <dbReference type="ARBA" id="ARBA00022723"/>
    </source>
</evidence>
<protein>
    <recommendedName>
        <fullName evidence="10">D-serine dehydratase</fullName>
        <ecNumber evidence="9">4.3.1.18</ecNumber>
    </recommendedName>
    <alternativeName>
        <fullName evidence="11">D-serine deaminase</fullName>
    </alternativeName>
</protein>
<dbReference type="InterPro" id="IPR001608">
    <property type="entry name" value="Ala_racemase_N"/>
</dbReference>
<dbReference type="AlphaFoldDB" id="A0A9D4F0K3"/>
<name>A0A9D4F0K3_DREPO</name>
<comment type="similarity">
    <text evidence="3">Belongs to the DSD1 family.</text>
</comment>
<dbReference type="InterPro" id="IPR029066">
    <property type="entry name" value="PLP-binding_barrel"/>
</dbReference>
<evidence type="ECO:0000259" key="12">
    <source>
        <dbReference type="SMART" id="SM01119"/>
    </source>
</evidence>
<reference evidence="13" key="1">
    <citation type="journal article" date="2019" name="bioRxiv">
        <title>The Genome of the Zebra Mussel, Dreissena polymorpha: A Resource for Invasive Species Research.</title>
        <authorList>
            <person name="McCartney M.A."/>
            <person name="Auch B."/>
            <person name="Kono T."/>
            <person name="Mallez S."/>
            <person name="Zhang Y."/>
            <person name="Obille A."/>
            <person name="Becker A."/>
            <person name="Abrahante J.E."/>
            <person name="Garbe J."/>
            <person name="Badalamenti J.P."/>
            <person name="Herman A."/>
            <person name="Mangelson H."/>
            <person name="Liachko I."/>
            <person name="Sullivan S."/>
            <person name="Sone E.D."/>
            <person name="Koren S."/>
            <person name="Silverstein K.A.T."/>
            <person name="Beckman K.B."/>
            <person name="Gohl D.M."/>
        </authorList>
    </citation>
    <scope>NUCLEOTIDE SEQUENCE</scope>
    <source>
        <strain evidence="13">Duluth1</strain>
        <tissue evidence="13">Whole animal</tissue>
    </source>
</reference>
<evidence type="ECO:0000313" key="14">
    <source>
        <dbReference type="Proteomes" id="UP000828390"/>
    </source>
</evidence>
<reference evidence="13" key="2">
    <citation type="submission" date="2020-11" db="EMBL/GenBank/DDBJ databases">
        <authorList>
            <person name="McCartney M.A."/>
            <person name="Auch B."/>
            <person name="Kono T."/>
            <person name="Mallez S."/>
            <person name="Becker A."/>
            <person name="Gohl D.M."/>
            <person name="Silverstein K.A.T."/>
            <person name="Koren S."/>
            <person name="Bechman K.B."/>
            <person name="Herman A."/>
            <person name="Abrahante J.E."/>
            <person name="Garbe J."/>
        </authorList>
    </citation>
    <scope>NUCLEOTIDE SEQUENCE</scope>
    <source>
        <strain evidence="13">Duluth1</strain>
        <tissue evidence="13">Whole animal</tissue>
    </source>
</reference>
<evidence type="ECO:0000256" key="10">
    <source>
        <dbReference type="ARBA" id="ARBA00069616"/>
    </source>
</evidence>
<comment type="catalytic activity">
    <reaction evidence="8">
        <text>D-serine = pyruvate + NH4(+)</text>
        <dbReference type="Rhea" id="RHEA:13977"/>
        <dbReference type="ChEBI" id="CHEBI:15361"/>
        <dbReference type="ChEBI" id="CHEBI:28938"/>
        <dbReference type="ChEBI" id="CHEBI:35247"/>
        <dbReference type="EC" id="4.3.1.18"/>
    </reaction>
    <physiologicalReaction direction="left-to-right" evidence="8">
        <dbReference type="Rhea" id="RHEA:13978"/>
    </physiologicalReaction>
</comment>
<keyword evidence="7" id="KW-0456">Lyase</keyword>
<keyword evidence="5" id="KW-0862">Zinc</keyword>
<evidence type="ECO:0000256" key="3">
    <source>
        <dbReference type="ARBA" id="ARBA00005323"/>
    </source>
</evidence>
<dbReference type="Proteomes" id="UP000828390">
    <property type="component" value="Unassembled WGS sequence"/>
</dbReference>
<dbReference type="GO" id="GO:0046872">
    <property type="term" value="F:metal ion binding"/>
    <property type="evidence" value="ECO:0007669"/>
    <property type="project" value="UniProtKB-KW"/>
</dbReference>
<dbReference type="GO" id="GO:0036088">
    <property type="term" value="P:D-serine catabolic process"/>
    <property type="evidence" value="ECO:0007669"/>
    <property type="project" value="TreeGrafter"/>
</dbReference>
<comment type="caution">
    <text evidence="13">The sequence shown here is derived from an EMBL/GenBank/DDBJ whole genome shotgun (WGS) entry which is preliminary data.</text>
</comment>
<dbReference type="PANTHER" id="PTHR28004:SF2">
    <property type="entry name" value="D-SERINE DEHYDRATASE"/>
    <property type="match status" value="1"/>
</dbReference>
<evidence type="ECO:0000313" key="13">
    <source>
        <dbReference type="EMBL" id="KAH3787470.1"/>
    </source>
</evidence>
<dbReference type="GO" id="GO:0008721">
    <property type="term" value="F:D-serine ammonia-lyase activity"/>
    <property type="evidence" value="ECO:0007669"/>
    <property type="project" value="UniProtKB-EC"/>
</dbReference>
<proteinExistence type="inferred from homology"/>
<gene>
    <name evidence="13" type="ORF">DPMN_165594</name>
</gene>
<keyword evidence="6" id="KW-0663">Pyridoxal phosphate</keyword>
<evidence type="ECO:0000256" key="9">
    <source>
        <dbReference type="ARBA" id="ARBA00066349"/>
    </source>
</evidence>
<dbReference type="InterPro" id="IPR026956">
    <property type="entry name" value="D-ser_dehydrat-like_dom"/>
</dbReference>
<accession>A0A9D4F0K3</accession>
<evidence type="ECO:0000256" key="1">
    <source>
        <dbReference type="ARBA" id="ARBA00001933"/>
    </source>
</evidence>
<comment type="cofactor">
    <cofactor evidence="2">
        <name>Zn(2+)</name>
        <dbReference type="ChEBI" id="CHEBI:29105"/>
    </cofactor>
</comment>
<dbReference type="OrthoDB" id="20198at2759"/>
<evidence type="ECO:0000256" key="6">
    <source>
        <dbReference type="ARBA" id="ARBA00022898"/>
    </source>
</evidence>
<comment type="cofactor">
    <cofactor evidence="1">
        <name>pyridoxal 5'-phosphate</name>
        <dbReference type="ChEBI" id="CHEBI:597326"/>
    </cofactor>
</comment>
<dbReference type="PANTHER" id="PTHR28004">
    <property type="entry name" value="ZGC:162816-RELATED"/>
    <property type="match status" value="1"/>
</dbReference>
<dbReference type="InterPro" id="IPR051466">
    <property type="entry name" value="D-amino_acid_metab_enzyme"/>
</dbReference>
<dbReference type="SUPFAM" id="SSF51419">
    <property type="entry name" value="PLP-binding barrel"/>
    <property type="match status" value="1"/>
</dbReference>
<dbReference type="Pfam" id="PF01168">
    <property type="entry name" value="Ala_racemase_N"/>
    <property type="match status" value="1"/>
</dbReference>
<keyword evidence="4" id="KW-0479">Metal-binding</keyword>
<dbReference type="Gene3D" id="2.40.37.20">
    <property type="entry name" value="D-serine dehydratase-like domain"/>
    <property type="match status" value="1"/>
</dbReference>
<dbReference type="EMBL" id="JAIWYP010000008">
    <property type="protein sequence ID" value="KAH3787470.1"/>
    <property type="molecule type" value="Genomic_DNA"/>
</dbReference>
<dbReference type="FunFam" id="3.20.20.10:FF:000016">
    <property type="entry name" value="D-serine dehydratase"/>
    <property type="match status" value="1"/>
</dbReference>
<dbReference type="EC" id="4.3.1.18" evidence="9"/>
<sequence>MSELPVSIQDVETPCLLVDIDRVKANCRRMRDRCTEMGVELRPHMKTHKTLEGAELMTDGSKRKIVVSTVAEAEFFAGNGYDDIIYASPMVKEKLTKRVQSLASRLADFHLMVDSVVGIDGIIETPLDGDRKWSVFVEIDCNYGRTGCCWDSEDVLTICKKAHEAANIRFQGLYNHCGNTYVPDTDKRSKIQHETVANLMAVKERLAAAGIPCARFGCGSTPSCSKPIQDMSMLTEFHPGNYIFYDYMQVCVGSCSLDDIAVKVAATVISHKPEVGTLVTDCGWLAIGQDGMEREPSDVPLGYTPVVGHPELRVRGMTQEIGKFEGNGVAIDYSKYPLGSRLYLYPFHSCLTAAQHPVYYVHSGDKIIGSWTPIRGW</sequence>
<evidence type="ECO:0000256" key="2">
    <source>
        <dbReference type="ARBA" id="ARBA00001947"/>
    </source>
</evidence>
<dbReference type="InterPro" id="IPR042208">
    <property type="entry name" value="D-ser_dehydrat-like_sf"/>
</dbReference>